<protein>
    <submittedName>
        <fullName evidence="1">Uncharacterized protein</fullName>
    </submittedName>
</protein>
<reference evidence="1 2" key="1">
    <citation type="submission" date="2013-11" db="EMBL/GenBank/DDBJ databases">
        <title>The Genome Sequence of Phytophthora parasitica P1976.</title>
        <authorList>
            <consortium name="The Broad Institute Genomics Platform"/>
            <person name="Russ C."/>
            <person name="Tyler B."/>
            <person name="Panabieres F."/>
            <person name="Shan W."/>
            <person name="Tripathy S."/>
            <person name="Grunwald N."/>
            <person name="Machado M."/>
            <person name="Johnson C.S."/>
            <person name="Walker B."/>
            <person name="Young S."/>
            <person name="Zeng Q."/>
            <person name="Gargeya S."/>
            <person name="Fitzgerald M."/>
            <person name="Haas B."/>
            <person name="Abouelleil A."/>
            <person name="Allen A.W."/>
            <person name="Alvarado L."/>
            <person name="Arachchi H.M."/>
            <person name="Berlin A.M."/>
            <person name="Chapman S.B."/>
            <person name="Gainer-Dewar J."/>
            <person name="Goldberg J."/>
            <person name="Griggs A."/>
            <person name="Gujja S."/>
            <person name="Hansen M."/>
            <person name="Howarth C."/>
            <person name="Imamovic A."/>
            <person name="Ireland A."/>
            <person name="Larimer J."/>
            <person name="McCowan C."/>
            <person name="Murphy C."/>
            <person name="Pearson M."/>
            <person name="Poon T.W."/>
            <person name="Priest M."/>
            <person name="Roberts A."/>
            <person name="Saif S."/>
            <person name="Shea T."/>
            <person name="Sisk P."/>
            <person name="Sykes S."/>
            <person name="Wortman J."/>
            <person name="Nusbaum C."/>
            <person name="Birren B."/>
        </authorList>
    </citation>
    <scope>NUCLEOTIDE SEQUENCE [LARGE SCALE GENOMIC DNA]</scope>
    <source>
        <strain evidence="1 2">P1976</strain>
    </source>
</reference>
<organism evidence="1 2">
    <name type="scientific">Phytophthora nicotianae P1976</name>
    <dbReference type="NCBI Taxonomy" id="1317066"/>
    <lineage>
        <taxon>Eukaryota</taxon>
        <taxon>Sar</taxon>
        <taxon>Stramenopiles</taxon>
        <taxon>Oomycota</taxon>
        <taxon>Peronosporomycetes</taxon>
        <taxon>Peronosporales</taxon>
        <taxon>Peronosporaceae</taxon>
        <taxon>Phytophthora</taxon>
    </lineage>
</organism>
<evidence type="ECO:0000313" key="2">
    <source>
        <dbReference type="Proteomes" id="UP000028582"/>
    </source>
</evidence>
<proteinExistence type="predicted"/>
<gene>
    <name evidence="1" type="ORF">F444_01698</name>
</gene>
<dbReference type="EMBL" id="ANJA01000313">
    <property type="protein sequence ID" value="ETO84388.1"/>
    <property type="molecule type" value="Genomic_DNA"/>
</dbReference>
<dbReference type="Proteomes" id="UP000028582">
    <property type="component" value="Unassembled WGS sequence"/>
</dbReference>
<comment type="caution">
    <text evidence="1">The sequence shown here is derived from an EMBL/GenBank/DDBJ whole genome shotgun (WGS) entry which is preliminary data.</text>
</comment>
<sequence length="46" mass="5143">MSSLSRSRLDIIILYNKPRKLAASSCYTTVKDLRGHDATKLLTCTT</sequence>
<accession>A0A081AZS7</accession>
<evidence type="ECO:0000313" key="1">
    <source>
        <dbReference type="EMBL" id="ETO84388.1"/>
    </source>
</evidence>
<dbReference type="AlphaFoldDB" id="A0A081AZS7"/>
<name>A0A081AZS7_PHYNI</name>